<protein>
    <submittedName>
        <fullName evidence="2">Uncharacterized protein</fullName>
    </submittedName>
</protein>
<name>A0A8J4YH09_CHIOP</name>
<dbReference type="AlphaFoldDB" id="A0A8J4YH09"/>
<sequence length="179" mass="19964">MTGIPTFDDYARGVFFPHMGQRETSMEKILGRGRVPGKHIKEKNREKRGKGYEGKVQAQPKVPGNLGPFSLLPQTNKVKLFFPYQRVVPLPPQTEKRLCKSGPLICSGMTRCRLPRKADKELWVLYKCPREGCTTAWYAGDTDFLVILGSITSSRNSSADIGVAFGSGKISFFPTHKCP</sequence>
<proteinExistence type="predicted"/>
<gene>
    <name evidence="2" type="ORF">GWK47_033291</name>
</gene>
<feature type="compositionally biased region" description="Basic and acidic residues" evidence="1">
    <location>
        <begin position="43"/>
        <end position="53"/>
    </location>
</feature>
<evidence type="ECO:0000313" key="3">
    <source>
        <dbReference type="Proteomes" id="UP000770661"/>
    </source>
</evidence>
<organism evidence="2 3">
    <name type="scientific">Chionoecetes opilio</name>
    <name type="common">Atlantic snow crab</name>
    <name type="synonym">Cancer opilio</name>
    <dbReference type="NCBI Taxonomy" id="41210"/>
    <lineage>
        <taxon>Eukaryota</taxon>
        <taxon>Metazoa</taxon>
        <taxon>Ecdysozoa</taxon>
        <taxon>Arthropoda</taxon>
        <taxon>Crustacea</taxon>
        <taxon>Multicrustacea</taxon>
        <taxon>Malacostraca</taxon>
        <taxon>Eumalacostraca</taxon>
        <taxon>Eucarida</taxon>
        <taxon>Decapoda</taxon>
        <taxon>Pleocyemata</taxon>
        <taxon>Brachyura</taxon>
        <taxon>Eubrachyura</taxon>
        <taxon>Majoidea</taxon>
        <taxon>Majidae</taxon>
        <taxon>Chionoecetes</taxon>
    </lineage>
</organism>
<reference evidence="2" key="1">
    <citation type="submission" date="2020-07" db="EMBL/GenBank/DDBJ databases">
        <title>The High-quality genome of the commercially important snow crab, Chionoecetes opilio.</title>
        <authorList>
            <person name="Jeong J.-H."/>
            <person name="Ryu S."/>
        </authorList>
    </citation>
    <scope>NUCLEOTIDE SEQUENCE</scope>
    <source>
        <strain evidence="2">MADBK_172401_WGS</strain>
        <tissue evidence="2">Digestive gland</tissue>
    </source>
</reference>
<dbReference type="Proteomes" id="UP000770661">
    <property type="component" value="Unassembled WGS sequence"/>
</dbReference>
<accession>A0A8J4YH09</accession>
<comment type="caution">
    <text evidence="2">The sequence shown here is derived from an EMBL/GenBank/DDBJ whole genome shotgun (WGS) entry which is preliminary data.</text>
</comment>
<dbReference type="EMBL" id="JACEEZ010002689">
    <property type="protein sequence ID" value="KAG0728050.1"/>
    <property type="molecule type" value="Genomic_DNA"/>
</dbReference>
<keyword evidence="3" id="KW-1185">Reference proteome</keyword>
<evidence type="ECO:0000313" key="2">
    <source>
        <dbReference type="EMBL" id="KAG0728050.1"/>
    </source>
</evidence>
<feature type="region of interest" description="Disordered" evidence="1">
    <location>
        <begin position="35"/>
        <end position="57"/>
    </location>
</feature>
<evidence type="ECO:0000256" key="1">
    <source>
        <dbReference type="SAM" id="MobiDB-lite"/>
    </source>
</evidence>